<feature type="region of interest" description="Disordered" evidence="1">
    <location>
        <begin position="16"/>
        <end position="345"/>
    </location>
</feature>
<evidence type="ECO:0000259" key="3">
    <source>
        <dbReference type="Pfam" id="PF13254"/>
    </source>
</evidence>
<reference evidence="5 6" key="1">
    <citation type="journal article" date="2016" name="Genome Biol. Evol.">
        <title>Divergent and convergent evolution of fungal pathogenicity.</title>
        <authorList>
            <person name="Shang Y."/>
            <person name="Xiao G."/>
            <person name="Zheng P."/>
            <person name="Cen K."/>
            <person name="Zhan S."/>
            <person name="Wang C."/>
        </authorList>
    </citation>
    <scope>NUCLEOTIDE SEQUENCE [LARGE SCALE GENOMIC DNA]</scope>
    <source>
        <strain evidence="5 6">RCEF 264</strain>
    </source>
</reference>
<gene>
    <name evidence="5" type="ORF">SPI_06691</name>
</gene>
<feature type="compositionally biased region" description="Low complexity" evidence="1">
    <location>
        <begin position="139"/>
        <end position="150"/>
    </location>
</feature>
<feature type="compositionally biased region" description="Low complexity" evidence="1">
    <location>
        <begin position="1224"/>
        <end position="1233"/>
    </location>
</feature>
<organism evidence="5 6">
    <name type="scientific">Niveomyces insectorum RCEF 264</name>
    <dbReference type="NCBI Taxonomy" id="1081102"/>
    <lineage>
        <taxon>Eukaryota</taxon>
        <taxon>Fungi</taxon>
        <taxon>Dikarya</taxon>
        <taxon>Ascomycota</taxon>
        <taxon>Pezizomycotina</taxon>
        <taxon>Sordariomycetes</taxon>
        <taxon>Hypocreomycetidae</taxon>
        <taxon>Hypocreales</taxon>
        <taxon>Cordycipitaceae</taxon>
        <taxon>Niveomyces</taxon>
    </lineage>
</organism>
<feature type="compositionally biased region" description="Low complexity" evidence="1">
    <location>
        <begin position="440"/>
        <end position="455"/>
    </location>
</feature>
<feature type="compositionally biased region" description="Polar residues" evidence="1">
    <location>
        <begin position="74"/>
        <end position="88"/>
    </location>
</feature>
<evidence type="ECO:0000313" key="5">
    <source>
        <dbReference type="EMBL" id="OAA58618.1"/>
    </source>
</evidence>
<feature type="compositionally biased region" description="Basic and acidic residues" evidence="1">
    <location>
        <begin position="294"/>
        <end position="306"/>
    </location>
</feature>
<feature type="domain" description="Gelsolin-like" evidence="2">
    <location>
        <begin position="1519"/>
        <end position="1577"/>
    </location>
</feature>
<dbReference type="OrthoDB" id="6375767at2759"/>
<dbReference type="GO" id="GO:0051015">
    <property type="term" value="F:actin filament binding"/>
    <property type="evidence" value="ECO:0007669"/>
    <property type="project" value="InterPro"/>
</dbReference>
<keyword evidence="6" id="KW-1185">Reference proteome</keyword>
<evidence type="ECO:0000313" key="6">
    <source>
        <dbReference type="Proteomes" id="UP000076874"/>
    </source>
</evidence>
<accession>A0A167RI07</accession>
<feature type="region of interest" description="Disordered" evidence="1">
    <location>
        <begin position="409"/>
        <end position="588"/>
    </location>
</feature>
<feature type="domain" description="DUF4045" evidence="3">
    <location>
        <begin position="2"/>
        <end position="748"/>
    </location>
</feature>
<proteinExistence type="predicted"/>
<feature type="compositionally biased region" description="Low complexity" evidence="1">
    <location>
        <begin position="1172"/>
        <end position="1186"/>
    </location>
</feature>
<feature type="domain" description="DUF7904" evidence="4">
    <location>
        <begin position="1286"/>
        <end position="1384"/>
    </location>
</feature>
<feature type="compositionally biased region" description="Basic residues" evidence="1">
    <location>
        <begin position="927"/>
        <end position="938"/>
    </location>
</feature>
<feature type="region of interest" description="Disordered" evidence="1">
    <location>
        <begin position="627"/>
        <end position="686"/>
    </location>
</feature>
<dbReference type="Pfam" id="PF13254">
    <property type="entry name" value="DUF4045"/>
    <property type="match status" value="1"/>
</dbReference>
<feature type="compositionally biased region" description="Polar residues" evidence="1">
    <location>
        <begin position="248"/>
        <end position="262"/>
    </location>
</feature>
<dbReference type="GO" id="GO:0051014">
    <property type="term" value="P:actin filament severing"/>
    <property type="evidence" value="ECO:0007669"/>
    <property type="project" value="TreeGrafter"/>
</dbReference>
<dbReference type="GO" id="GO:0015629">
    <property type="term" value="C:actin cytoskeleton"/>
    <property type="evidence" value="ECO:0007669"/>
    <property type="project" value="TreeGrafter"/>
</dbReference>
<evidence type="ECO:0000256" key="1">
    <source>
        <dbReference type="SAM" id="MobiDB-lite"/>
    </source>
</evidence>
<dbReference type="InterPro" id="IPR029006">
    <property type="entry name" value="ADF-H/Gelsolin-like_dom_sf"/>
</dbReference>
<dbReference type="PANTHER" id="PTHR11977">
    <property type="entry name" value="VILLIN"/>
    <property type="match status" value="1"/>
</dbReference>
<dbReference type="InterPro" id="IPR057226">
    <property type="entry name" value="DUF7904"/>
</dbReference>
<dbReference type="GO" id="GO:0008154">
    <property type="term" value="P:actin polymerization or depolymerization"/>
    <property type="evidence" value="ECO:0007669"/>
    <property type="project" value="TreeGrafter"/>
</dbReference>
<feature type="region of interest" description="Disordered" evidence="1">
    <location>
        <begin position="379"/>
        <end position="398"/>
    </location>
</feature>
<dbReference type="Pfam" id="PF00626">
    <property type="entry name" value="Gelsolin"/>
    <property type="match status" value="1"/>
</dbReference>
<feature type="region of interest" description="Disordered" evidence="1">
    <location>
        <begin position="744"/>
        <end position="1244"/>
    </location>
</feature>
<feature type="compositionally biased region" description="Basic and acidic residues" evidence="1">
    <location>
        <begin position="16"/>
        <end position="50"/>
    </location>
</feature>
<dbReference type="GO" id="GO:0005737">
    <property type="term" value="C:cytoplasm"/>
    <property type="evidence" value="ECO:0007669"/>
    <property type="project" value="TreeGrafter"/>
</dbReference>
<dbReference type="Proteomes" id="UP000076874">
    <property type="component" value="Unassembled WGS sequence"/>
</dbReference>
<dbReference type="GO" id="GO:0051016">
    <property type="term" value="P:barbed-end actin filament capping"/>
    <property type="evidence" value="ECO:0007669"/>
    <property type="project" value="TreeGrafter"/>
</dbReference>
<dbReference type="InterPro" id="IPR025118">
    <property type="entry name" value="DUF4045"/>
</dbReference>
<feature type="compositionally biased region" description="Low complexity" evidence="1">
    <location>
        <begin position="118"/>
        <end position="132"/>
    </location>
</feature>
<dbReference type="InterPro" id="IPR007122">
    <property type="entry name" value="Villin/Gelsolin"/>
</dbReference>
<dbReference type="SMART" id="SM00262">
    <property type="entry name" value="GEL"/>
    <property type="match status" value="3"/>
</dbReference>
<name>A0A167RI07_9HYPO</name>
<feature type="compositionally biased region" description="Low complexity" evidence="1">
    <location>
        <begin position="884"/>
        <end position="917"/>
    </location>
</feature>
<dbReference type="STRING" id="1081102.A0A167RI07"/>
<feature type="compositionally biased region" description="Low complexity" evidence="1">
    <location>
        <begin position="636"/>
        <end position="656"/>
    </location>
</feature>
<feature type="compositionally biased region" description="Low complexity" evidence="1">
    <location>
        <begin position="94"/>
        <end position="107"/>
    </location>
</feature>
<dbReference type="InterPro" id="IPR007123">
    <property type="entry name" value="Gelsolin-like_dom"/>
</dbReference>
<dbReference type="Gene3D" id="3.40.20.10">
    <property type="entry name" value="Severin"/>
    <property type="match status" value="3"/>
</dbReference>
<dbReference type="Pfam" id="PF25480">
    <property type="entry name" value="DUF7904"/>
    <property type="match status" value="1"/>
</dbReference>
<comment type="caution">
    <text evidence="5">The sequence shown here is derived from an EMBL/GenBank/DDBJ whole genome shotgun (WGS) entry which is preliminary data.</text>
</comment>
<evidence type="ECO:0000259" key="4">
    <source>
        <dbReference type="Pfam" id="PF25480"/>
    </source>
</evidence>
<dbReference type="PRINTS" id="PR00597">
    <property type="entry name" value="GELSOLIN"/>
</dbReference>
<feature type="compositionally biased region" description="Low complexity" evidence="1">
    <location>
        <begin position="1616"/>
        <end position="1634"/>
    </location>
</feature>
<feature type="compositionally biased region" description="Polar residues" evidence="1">
    <location>
        <begin position="165"/>
        <end position="190"/>
    </location>
</feature>
<dbReference type="GO" id="GO:0005546">
    <property type="term" value="F:phosphatidylinositol-4,5-bisphosphate binding"/>
    <property type="evidence" value="ECO:0007669"/>
    <property type="project" value="TreeGrafter"/>
</dbReference>
<sequence>MSDEVTDFLRSVEQLKDRRLEEDEARSRELEETILQEKRERQARRAERARSISPQKSSPANTPPPPLSSHHRYTSSQTSDGLKLTSSPPVVLDSPRSPTSRAPPRSSIHIGAPNSGISSSNNNNNNSSSSSNVVTLNGPSSPSFLSSSSPTKENESPFDADAKTPGSSSITRTPTLSWQRRPTSNNSQPGSERPKSRPLSIVAAENAAARSSVANAGASNTNTNTNTNTSTSTGTPNAAVLTARFSPEPNSGTFGNSSSSDLPASRDQIAQALSSKDPAWFRQTADRGLNSAAYRRDQVEDRDRQDLTNTRAQQLPGMSRGIATSPETSDGGLFSPKSTTTTATATSLQIRGGAQLSPSLPLMTTHKLDPPQDVVVALPSAGRTSPTRPLSPTKGAGGFVQSAMMKRSDSVKRWSVTSPPGLQRADSVASSRTGLESPRRSATTLPRPSSSSRPTSSHDRSSAANSRPSTPTRLQSFTSEEKEEKEADEAVTKVAANDGDTGDSATQKTTTTPPPPSSPSKTMDPRRWSPTKTSSWLEAALNKPESPKPKVAPPPNNQPAWMVELNKAKAQKAGHAGAADVTRMPSVARKHEVKTGGLLRTSPMGATAVSGTAVSVVTTTAAATASPLPGRGALGSHHSPSTSVSSNSGKLGTGTTPPKPGTPPKNDFRANLKPKQPLPADAKGGDVNELANVFGTLRRSKTQNYVAPDTLKENILRGKSALNVTGGPKPREKKDELKEAILQKKAEFQQAKSTGRGIATNAARATGDSPPLPEGVMKRLEMSRTGGSRSVTPEQRHSTSAEAPSDGPFRPPEKPDPNPAAATTPTPLKTGLSGTAIVNAGKEPEAHTVAKDTASASRGPRLGGGGSALASRFNPALAGILARGPPGAASGGETSSASASAPAPASFSSRSEAGGSSKPDAQLTHMTKNRARGPRRKAPSTLRQPTAAEEPAKEQEAVATPKKSPPATTPKKADLVAPQVISLVDSARKAAAPEPVQASHLKSPPSAVVSLVDSSRTRPAAEEPVGLSKPSVVSLVDSAKVASAAATPRSPRSPIKLHEQVAAIAARNNQPAKPVATESKTDKAPLPSSQPSSPRKINVKRMSKFLEESANQSTATAAAEVRPLSPSKTGGARSIPEPRPLSPQKTGGNARPLPVAPVLPKKEWQAGRGPVTTAISPATPASSISPRSKVFADAPSLGTAPSKFSPSPSPSPASTRRAEPPSPALTSPALPSPMRSPSKHAQEASAMLSQFFGPARPGRTYRADAADVLAKRPSVDQRISTIKAELFRVASDGKKQPVPAHHERVLFEREMYLCPHTFTNGSGKKTTEVYFWAGDDVPEAAVQDVQVFLGREARAHGGKLVKLRQGKETAEFLQALGGIVMIRRGSSNKYDSLAPSMFCGRRYLGQVTFDEVDFAPASLCSGFPYLLTQQGKCYLWKGKGSSVDELSCARLIGMDLALMGELLEVEDGNEPAAFWQLFGSGAAGGSKAGSADHWRLKPKYDRYLGRLFSSDNARREQIVEIHPFDQRDLSPDGIYVLDAFFELYIIVGHRSQTQYVAFHNALDFAQEYAILAAGMEDRPFVPISTVVLEGIPRDLKRVFRKWSDAASPTRTVAAAAAAGAGAPPSSSGPTSPASIKRGRSLRIVPLTVALQALAD</sequence>
<feature type="compositionally biased region" description="Basic and acidic residues" evidence="1">
    <location>
        <begin position="479"/>
        <end position="491"/>
    </location>
</feature>
<feature type="compositionally biased region" description="Low complexity" evidence="1">
    <location>
        <begin position="203"/>
        <end position="239"/>
    </location>
</feature>
<evidence type="ECO:0000259" key="2">
    <source>
        <dbReference type="Pfam" id="PF00626"/>
    </source>
</evidence>
<dbReference type="PANTHER" id="PTHR11977:SF133">
    <property type="entry name" value="DUF4045 DOMAIN-CONTAINING PROTEIN"/>
    <property type="match status" value="1"/>
</dbReference>
<protein>
    <submittedName>
        <fullName evidence="5">Gelsolin domain containing protein</fullName>
    </submittedName>
</protein>
<dbReference type="SUPFAM" id="SSF55753">
    <property type="entry name" value="Actin depolymerizing proteins"/>
    <property type="match status" value="3"/>
</dbReference>
<feature type="compositionally biased region" description="Polar residues" evidence="1">
    <location>
        <begin position="463"/>
        <end position="478"/>
    </location>
</feature>
<feature type="region of interest" description="Disordered" evidence="1">
    <location>
        <begin position="1616"/>
        <end position="1635"/>
    </location>
</feature>
<feature type="compositionally biased region" description="Low complexity" evidence="1">
    <location>
        <begin position="1042"/>
        <end position="1054"/>
    </location>
</feature>
<dbReference type="EMBL" id="AZHD01000012">
    <property type="protein sequence ID" value="OAA58618.1"/>
    <property type="molecule type" value="Genomic_DNA"/>
</dbReference>